<accession>E8LW82</accession>
<evidence type="ECO:0000313" key="3">
    <source>
        <dbReference type="Proteomes" id="UP000004371"/>
    </source>
</evidence>
<reference evidence="2 3" key="1">
    <citation type="journal article" date="2012" name="Int. J. Syst. Evol. Microbiol.">
        <title>Vibrio caribbeanicus sp. nov., isolated from the marine sponge Scleritoderma cyanea.</title>
        <authorList>
            <person name="Hoffmann M."/>
            <person name="Monday S.R."/>
            <person name="Allard M.W."/>
            <person name="Strain E.A."/>
            <person name="Whittaker P."/>
            <person name="Naum M."/>
            <person name="McCarthy P.J."/>
            <person name="Lopez J.V."/>
            <person name="Fischer M."/>
            <person name="Brown E.W."/>
        </authorList>
    </citation>
    <scope>NUCLEOTIDE SEQUENCE [LARGE SCALE GENOMIC DNA]</scope>
    <source>
        <strain evidence="2 3">LMG 20546</strain>
    </source>
</reference>
<comment type="caution">
    <text evidence="2">The sequence shown here is derived from an EMBL/GenBank/DDBJ whole genome shotgun (WGS) entry which is preliminary data.</text>
</comment>
<dbReference type="AlphaFoldDB" id="E8LW82"/>
<gene>
    <name evidence="2" type="ORF">VIBR0546_01486</name>
</gene>
<evidence type="ECO:0000256" key="1">
    <source>
        <dbReference type="SAM" id="Phobius"/>
    </source>
</evidence>
<dbReference type="OrthoDB" id="8566307at2"/>
<proteinExistence type="predicted"/>
<feature type="transmembrane region" description="Helical" evidence="1">
    <location>
        <begin position="102"/>
        <end position="123"/>
    </location>
</feature>
<protein>
    <submittedName>
        <fullName evidence="2">Uncharacterized protein</fullName>
    </submittedName>
</protein>
<dbReference type="STRING" id="945543.VIBR0546_01486"/>
<keyword evidence="1" id="KW-0812">Transmembrane</keyword>
<name>E8LW82_9VIBR</name>
<keyword evidence="3" id="KW-1185">Reference proteome</keyword>
<evidence type="ECO:0000313" key="2">
    <source>
        <dbReference type="EMBL" id="EGA64945.1"/>
    </source>
</evidence>
<organism evidence="2 3">
    <name type="scientific">Vibrio brasiliensis LMG 20546</name>
    <dbReference type="NCBI Taxonomy" id="945543"/>
    <lineage>
        <taxon>Bacteria</taxon>
        <taxon>Pseudomonadati</taxon>
        <taxon>Pseudomonadota</taxon>
        <taxon>Gammaproteobacteria</taxon>
        <taxon>Vibrionales</taxon>
        <taxon>Vibrionaceae</taxon>
        <taxon>Vibrio</taxon>
        <taxon>Vibrio oreintalis group</taxon>
    </lineage>
</organism>
<keyword evidence="1" id="KW-1133">Transmembrane helix</keyword>
<sequence length="212" mass="24176">MNKGQSTILLDERWKLEDFTILTKEYQQLYGFFHALRAIDEEKFSNLEFERMPWLGGGSVVGFFSIVGKFVRHEDQPVVKRIQYASPGYIELTLLTEVAKDIGIIVSALAGAITSAASTYHVIYSQYQKRKLTQLKIKDLEAKQLRDEIAFVKESVIDLHGTFKLSPKQVKALHQLSKGDELVQLKMLLALYRRAKPVAELQVQNKANFKDA</sequence>
<dbReference type="Proteomes" id="UP000004371">
    <property type="component" value="Unassembled WGS sequence"/>
</dbReference>
<keyword evidence="1" id="KW-0472">Membrane</keyword>
<dbReference type="EMBL" id="AEVS01000076">
    <property type="protein sequence ID" value="EGA64945.1"/>
    <property type="molecule type" value="Genomic_DNA"/>
</dbReference>
<dbReference type="RefSeq" id="WP_006880108.1">
    <property type="nucleotide sequence ID" value="NZ_AEVS01000076.1"/>
</dbReference>